<dbReference type="STRING" id="153721.MYP_2819"/>
<evidence type="ECO:0000313" key="2">
    <source>
        <dbReference type="EMBL" id="GAL85590.1"/>
    </source>
</evidence>
<gene>
    <name evidence="2" type="ORF">MYP_2819</name>
</gene>
<sequence length="52" mass="5747">MKHKASSDKLASMASRVLQDENSSKKAKSLAGSVLAQHEPHEEDKEEKKNVN</sequence>
<protein>
    <submittedName>
        <fullName evidence="2">Uncharacterized protein</fullName>
    </submittedName>
</protein>
<comment type="caution">
    <text evidence="2">The sequence shown here is derived from an EMBL/GenBank/DDBJ whole genome shotgun (WGS) entry which is preliminary data.</text>
</comment>
<dbReference type="EMBL" id="BBLT01000005">
    <property type="protein sequence ID" value="GAL85590.1"/>
    <property type="molecule type" value="Genomic_DNA"/>
</dbReference>
<evidence type="ECO:0000256" key="1">
    <source>
        <dbReference type="SAM" id="MobiDB-lite"/>
    </source>
</evidence>
<keyword evidence="3" id="KW-1185">Reference proteome</keyword>
<evidence type="ECO:0000313" key="3">
    <source>
        <dbReference type="Proteomes" id="UP000030185"/>
    </source>
</evidence>
<dbReference type="RefSeq" id="WP_197060083.1">
    <property type="nucleotide sequence ID" value="NZ_BBLT01000005.1"/>
</dbReference>
<dbReference type="Proteomes" id="UP000030185">
    <property type="component" value="Unassembled WGS sequence"/>
</dbReference>
<accession>A0A098LF57</accession>
<name>A0A098LF57_9BACT</name>
<feature type="region of interest" description="Disordered" evidence="1">
    <location>
        <begin position="1"/>
        <end position="52"/>
    </location>
</feature>
<feature type="compositionally biased region" description="Basic and acidic residues" evidence="1">
    <location>
        <begin position="38"/>
        <end position="52"/>
    </location>
</feature>
<dbReference type="AlphaFoldDB" id="A0A098LF57"/>
<organism evidence="2 3">
    <name type="scientific">Sporocytophaga myxococcoides</name>
    <dbReference type="NCBI Taxonomy" id="153721"/>
    <lineage>
        <taxon>Bacteria</taxon>
        <taxon>Pseudomonadati</taxon>
        <taxon>Bacteroidota</taxon>
        <taxon>Cytophagia</taxon>
        <taxon>Cytophagales</taxon>
        <taxon>Cytophagaceae</taxon>
        <taxon>Sporocytophaga</taxon>
    </lineage>
</organism>
<reference evidence="2 3" key="1">
    <citation type="submission" date="2014-09" db="EMBL/GenBank/DDBJ databases">
        <title>Sporocytophaga myxococcoides PG-01 genome sequencing.</title>
        <authorList>
            <person name="Liu L."/>
            <person name="Gao P.J."/>
            <person name="Chen G.J."/>
            <person name="Wang L.S."/>
        </authorList>
    </citation>
    <scope>NUCLEOTIDE SEQUENCE [LARGE SCALE GENOMIC DNA]</scope>
    <source>
        <strain evidence="2 3">PG-01</strain>
    </source>
</reference>
<proteinExistence type="predicted"/>